<evidence type="ECO:0000313" key="2">
    <source>
        <dbReference type="EMBL" id="GEU62989.1"/>
    </source>
</evidence>
<reference evidence="2" key="1">
    <citation type="journal article" date="2019" name="Sci. Rep.">
        <title>Draft genome of Tanacetum cinerariifolium, the natural source of mosquito coil.</title>
        <authorList>
            <person name="Yamashiro T."/>
            <person name="Shiraishi A."/>
            <person name="Satake H."/>
            <person name="Nakayama K."/>
        </authorList>
    </citation>
    <scope>NUCLEOTIDE SEQUENCE</scope>
</reference>
<feature type="region of interest" description="Disordered" evidence="1">
    <location>
        <begin position="233"/>
        <end position="256"/>
    </location>
</feature>
<accession>A0A6L2LPF1</accession>
<protein>
    <submittedName>
        <fullName evidence="2">Zinc knuckle CX2CX4HX4C</fullName>
    </submittedName>
</protein>
<comment type="caution">
    <text evidence="2">The sequence shown here is derived from an EMBL/GenBank/DDBJ whole genome shotgun (WGS) entry which is preliminary data.</text>
</comment>
<name>A0A6L2LPF1_TANCI</name>
<organism evidence="2">
    <name type="scientific">Tanacetum cinerariifolium</name>
    <name type="common">Dalmatian daisy</name>
    <name type="synonym">Chrysanthemum cinerariifolium</name>
    <dbReference type="NCBI Taxonomy" id="118510"/>
    <lineage>
        <taxon>Eukaryota</taxon>
        <taxon>Viridiplantae</taxon>
        <taxon>Streptophyta</taxon>
        <taxon>Embryophyta</taxon>
        <taxon>Tracheophyta</taxon>
        <taxon>Spermatophyta</taxon>
        <taxon>Magnoliopsida</taxon>
        <taxon>eudicotyledons</taxon>
        <taxon>Gunneridae</taxon>
        <taxon>Pentapetalae</taxon>
        <taxon>asterids</taxon>
        <taxon>campanulids</taxon>
        <taxon>Asterales</taxon>
        <taxon>Asteraceae</taxon>
        <taxon>Asteroideae</taxon>
        <taxon>Anthemideae</taxon>
        <taxon>Anthemidinae</taxon>
        <taxon>Tanacetum</taxon>
    </lineage>
</organism>
<dbReference type="EMBL" id="BKCJ010004770">
    <property type="protein sequence ID" value="GEU62989.1"/>
    <property type="molecule type" value="Genomic_DNA"/>
</dbReference>
<sequence>MPTGSSHVTSSMRNPSSLQDVDAAATFFENSANNSNDILSSFGLAGFKCDATFGVPLTTVGDLHKLINDIEAGKHDELSSQMTNDDHMETMDAICTICNSSLADNYNADVIPCKVVHVDESINLNVDESTIPSDPIVQSVDINTKSTSYAGATVVKKVSIGFEHTLNGYFIGKRMTFPVVTTSNVVTPTVKKTNDGFQTVGKKKKRKGKSKSTNVGQFVGPSVKQNVRYEPKATTSAPMKGVTNVGKTSQSSSMLKTTGGRGLVVVGGRSFRMSRRAWGEVGGVENKSLMGSMLIAKGEECLDGWVGAGRGEVKGCSVDFEVTKSLLSEILEESSGEEFVVVNRGAV</sequence>
<proteinExistence type="predicted"/>
<gene>
    <name evidence="2" type="ORF">Tci_034967</name>
</gene>
<evidence type="ECO:0000256" key="1">
    <source>
        <dbReference type="SAM" id="MobiDB-lite"/>
    </source>
</evidence>
<dbReference type="AlphaFoldDB" id="A0A6L2LPF1"/>
<feature type="compositionally biased region" description="Polar residues" evidence="1">
    <location>
        <begin position="245"/>
        <end position="256"/>
    </location>
</feature>